<dbReference type="GO" id="GO:0009423">
    <property type="term" value="P:chorismate biosynthetic process"/>
    <property type="evidence" value="ECO:0007669"/>
    <property type="project" value="TreeGrafter"/>
</dbReference>
<accession>A0A2T6AIP8</accession>
<evidence type="ECO:0000313" key="6">
    <source>
        <dbReference type="Proteomes" id="UP000244174"/>
    </source>
</evidence>
<comment type="pathway">
    <text evidence="1">Metabolic intermediate biosynthesis; chorismate biosynthesis; chorismate from D-erythrose 4-phosphate and phosphoenolpyruvate: step 4/7.</text>
</comment>
<dbReference type="AlphaFoldDB" id="A0A2T6AIP8"/>
<dbReference type="Proteomes" id="UP000244174">
    <property type="component" value="Unassembled WGS sequence"/>
</dbReference>
<dbReference type="SUPFAM" id="SSF51735">
    <property type="entry name" value="NAD(P)-binding Rossmann-fold domains"/>
    <property type="match status" value="1"/>
</dbReference>
<dbReference type="EMBL" id="QBKQ01000002">
    <property type="protein sequence ID" value="PTX43672.1"/>
    <property type="molecule type" value="Genomic_DNA"/>
</dbReference>
<dbReference type="GO" id="GO:0050661">
    <property type="term" value="F:NADP binding"/>
    <property type="evidence" value="ECO:0007669"/>
    <property type="project" value="TreeGrafter"/>
</dbReference>
<dbReference type="GO" id="GO:0004764">
    <property type="term" value="F:shikimate 3-dehydrogenase (NADP+) activity"/>
    <property type="evidence" value="ECO:0007669"/>
    <property type="project" value="InterPro"/>
</dbReference>
<dbReference type="SUPFAM" id="SSF53223">
    <property type="entry name" value="Aminoacid dehydrogenase-like, N-terminal domain"/>
    <property type="match status" value="1"/>
</dbReference>
<keyword evidence="3" id="KW-0028">Amino-acid biosynthesis</keyword>
<keyword evidence="6" id="KW-1185">Reference proteome</keyword>
<dbReference type="PANTHER" id="PTHR21089">
    <property type="entry name" value="SHIKIMATE DEHYDROGENASE"/>
    <property type="match status" value="1"/>
</dbReference>
<dbReference type="RefSeq" id="WP_108172082.1">
    <property type="nucleotide sequence ID" value="NZ_QBKQ01000002.1"/>
</dbReference>
<name>A0A2T6AIP8_9FLAO</name>
<keyword evidence="2" id="KW-0560">Oxidoreductase</keyword>
<dbReference type="GO" id="GO:0009073">
    <property type="term" value="P:aromatic amino acid family biosynthetic process"/>
    <property type="evidence" value="ECO:0007669"/>
    <property type="project" value="UniProtKB-KW"/>
</dbReference>
<evidence type="ECO:0000259" key="4">
    <source>
        <dbReference type="Pfam" id="PF08501"/>
    </source>
</evidence>
<dbReference type="InterPro" id="IPR036291">
    <property type="entry name" value="NAD(P)-bd_dom_sf"/>
</dbReference>
<dbReference type="GO" id="GO:0005829">
    <property type="term" value="C:cytosol"/>
    <property type="evidence" value="ECO:0007669"/>
    <property type="project" value="TreeGrafter"/>
</dbReference>
<comment type="caution">
    <text evidence="5">The sequence shown here is derived from an EMBL/GenBank/DDBJ whole genome shotgun (WGS) entry which is preliminary data.</text>
</comment>
<gene>
    <name evidence="5" type="ORF">C8P64_2203</name>
</gene>
<dbReference type="CDD" id="cd01065">
    <property type="entry name" value="NAD_bind_Shikimate_DH"/>
    <property type="match status" value="1"/>
</dbReference>
<protein>
    <submittedName>
        <fullName evidence="5">Shikimate dehydrogenase</fullName>
    </submittedName>
</protein>
<feature type="domain" description="Shikimate dehydrogenase substrate binding N-terminal" evidence="4">
    <location>
        <begin position="6"/>
        <end position="86"/>
    </location>
</feature>
<keyword evidence="3" id="KW-0057">Aromatic amino acid biosynthesis</keyword>
<dbReference type="Gene3D" id="3.40.50.720">
    <property type="entry name" value="NAD(P)-binding Rossmann-like Domain"/>
    <property type="match status" value="1"/>
</dbReference>
<dbReference type="InterPro" id="IPR046346">
    <property type="entry name" value="Aminoacid_DH-like_N_sf"/>
</dbReference>
<dbReference type="InterPro" id="IPR022893">
    <property type="entry name" value="Shikimate_DH_fam"/>
</dbReference>
<dbReference type="Pfam" id="PF08501">
    <property type="entry name" value="Shikimate_dh_N"/>
    <property type="match status" value="1"/>
</dbReference>
<dbReference type="PANTHER" id="PTHR21089:SF1">
    <property type="entry name" value="BIFUNCTIONAL 3-DEHYDROQUINATE DEHYDRATASE_SHIKIMATE DEHYDROGENASE, CHLOROPLASTIC"/>
    <property type="match status" value="1"/>
</dbReference>
<sequence length="242" mass="27563">MRTFGLIGKNIDYSFSRKYFSEKFSKEDLKDQYVNFDIASIEEFPVILKNNEISGLNVTIPYKEVVIPFLDKLDAHSEKIQAVNTIKFENDGSITGYNTDYWGFLNALKPHLKPQHTKALILGTGGASKAIAYALELLNIQYKFVSRKPEKDQFSYTDLDKDILDSYTLIINCTPLGTHPKVEACPDLPFEHISNQHLVFDLIYNPAETRLMKLSSEKGAQTLNGLEMLKLQAEKAWSIWNS</sequence>
<organism evidence="5 6">
    <name type="scientific">Christiangramia gaetbulicola</name>
    <dbReference type="NCBI Taxonomy" id="703340"/>
    <lineage>
        <taxon>Bacteria</taxon>
        <taxon>Pseudomonadati</taxon>
        <taxon>Bacteroidota</taxon>
        <taxon>Flavobacteriia</taxon>
        <taxon>Flavobacteriales</taxon>
        <taxon>Flavobacteriaceae</taxon>
        <taxon>Christiangramia</taxon>
    </lineage>
</organism>
<dbReference type="GO" id="GO:0019632">
    <property type="term" value="P:shikimate metabolic process"/>
    <property type="evidence" value="ECO:0007669"/>
    <property type="project" value="TreeGrafter"/>
</dbReference>
<evidence type="ECO:0000256" key="1">
    <source>
        <dbReference type="ARBA" id="ARBA00004871"/>
    </source>
</evidence>
<evidence type="ECO:0000313" key="5">
    <source>
        <dbReference type="EMBL" id="PTX43672.1"/>
    </source>
</evidence>
<evidence type="ECO:0000256" key="3">
    <source>
        <dbReference type="ARBA" id="ARBA00023141"/>
    </source>
</evidence>
<dbReference type="OrthoDB" id="9792692at2"/>
<dbReference type="Gene3D" id="3.40.50.10860">
    <property type="entry name" value="Leucine Dehydrogenase, chain A, domain 1"/>
    <property type="match status" value="1"/>
</dbReference>
<evidence type="ECO:0000256" key="2">
    <source>
        <dbReference type="ARBA" id="ARBA00023002"/>
    </source>
</evidence>
<proteinExistence type="predicted"/>
<dbReference type="InterPro" id="IPR013708">
    <property type="entry name" value="Shikimate_DH-bd_N"/>
</dbReference>
<reference evidence="5 6" key="1">
    <citation type="submission" date="2018-04" db="EMBL/GenBank/DDBJ databases">
        <title>Genomic Encyclopedia of Archaeal and Bacterial Type Strains, Phase II (KMG-II): from individual species to whole genera.</title>
        <authorList>
            <person name="Goeker M."/>
        </authorList>
    </citation>
    <scope>NUCLEOTIDE SEQUENCE [LARGE SCALE GENOMIC DNA]</scope>
    <source>
        <strain evidence="5 6">DSM 23082</strain>
    </source>
</reference>